<dbReference type="EMBL" id="QFOD01000001">
    <property type="protein sequence ID" value="PZP36757.1"/>
    <property type="molecule type" value="Genomic_DNA"/>
</dbReference>
<accession>A0A2W5E5L5</accession>
<evidence type="ECO:0008006" key="3">
    <source>
        <dbReference type="Google" id="ProtNLM"/>
    </source>
</evidence>
<dbReference type="AlphaFoldDB" id="A0A2W5E5L5"/>
<comment type="caution">
    <text evidence="1">The sequence shown here is derived from an EMBL/GenBank/DDBJ whole genome shotgun (WGS) entry which is preliminary data.</text>
</comment>
<sequence length="209" mass="21978">MMFQPSVLTFRRLRAGLGALLLAALGGASHAGVSLSWDLSQWNYTLTPDQTLVLQATVYNEASATEHLLGSRFVGAFGEGIEFAYDFLAPEVPLAQQFAAMDLAPGESMSFVFGRLVPIGGQVALGDYQGGGLSLAFRDARGAEVSWTPERSLQISVVAGESPGQTLPEPATLALAGTCLGVLAWQRRRRAQRGAEQCLPAGADPLGAA</sequence>
<evidence type="ECO:0000313" key="1">
    <source>
        <dbReference type="EMBL" id="PZP36757.1"/>
    </source>
</evidence>
<dbReference type="Proteomes" id="UP000249633">
    <property type="component" value="Unassembled WGS sequence"/>
</dbReference>
<organism evidence="1 2">
    <name type="scientific">Roseateles depolymerans</name>
    <dbReference type="NCBI Taxonomy" id="76731"/>
    <lineage>
        <taxon>Bacteria</taxon>
        <taxon>Pseudomonadati</taxon>
        <taxon>Pseudomonadota</taxon>
        <taxon>Betaproteobacteria</taxon>
        <taxon>Burkholderiales</taxon>
        <taxon>Sphaerotilaceae</taxon>
        <taxon>Roseateles</taxon>
    </lineage>
</organism>
<name>A0A2W5E5L5_9BURK</name>
<reference evidence="1 2" key="1">
    <citation type="submission" date="2017-08" db="EMBL/GenBank/DDBJ databases">
        <title>Infants hospitalized years apart are colonized by the same room-sourced microbial strains.</title>
        <authorList>
            <person name="Brooks B."/>
            <person name="Olm M.R."/>
            <person name="Firek B.A."/>
            <person name="Baker R."/>
            <person name="Thomas B.C."/>
            <person name="Morowitz M.J."/>
            <person name="Banfield J.F."/>
        </authorList>
    </citation>
    <scope>NUCLEOTIDE SEQUENCE [LARGE SCALE GENOMIC DNA]</scope>
    <source>
        <strain evidence="1">S2_012_000_R2_81</strain>
    </source>
</reference>
<evidence type="ECO:0000313" key="2">
    <source>
        <dbReference type="Proteomes" id="UP000249633"/>
    </source>
</evidence>
<protein>
    <recommendedName>
        <fullName evidence="3">PEP-CTERM protein-sorting domain-containing protein</fullName>
    </recommendedName>
</protein>
<gene>
    <name evidence="1" type="ORF">DI603_02015</name>
</gene>
<proteinExistence type="predicted"/>